<evidence type="ECO:0000313" key="1">
    <source>
        <dbReference type="EMBL" id="EIC30231.1"/>
    </source>
</evidence>
<sequence>MPEVAFYVLASEDEQQRLLFVCKLVEKAYRSGSFCYVLADTDEQARKLDDLLWTFRRGSFIPHQLYTESLPPLEHVILIGASEPPESWRKVIVNLSCQCPSNIEQAERILEVLHDDEATLTAGRLRYRRYQQLGIAIKKHKLDQKGKLLE</sequence>
<dbReference type="AlphaFoldDB" id="H8GI87"/>
<dbReference type="RefSeq" id="WP_005372757.1">
    <property type="nucleotide sequence ID" value="NZ_CM001475.1"/>
</dbReference>
<dbReference type="PANTHER" id="PTHR38767:SF1">
    <property type="entry name" value="DNA POLYMERASE III SUBUNIT CHI"/>
    <property type="match status" value="1"/>
</dbReference>
<dbReference type="Gene3D" id="3.40.50.10110">
    <property type="entry name" value="DNA polymerase III subunit chi"/>
    <property type="match status" value="1"/>
</dbReference>
<dbReference type="SUPFAM" id="SSF102400">
    <property type="entry name" value="DNA polymerase III chi subunit"/>
    <property type="match status" value="1"/>
</dbReference>
<dbReference type="EMBL" id="CM001475">
    <property type="protein sequence ID" value="EIC30231.1"/>
    <property type="molecule type" value="Genomic_DNA"/>
</dbReference>
<dbReference type="GO" id="GO:0003677">
    <property type="term" value="F:DNA binding"/>
    <property type="evidence" value="ECO:0007669"/>
    <property type="project" value="InterPro"/>
</dbReference>
<proteinExistence type="predicted"/>
<dbReference type="HOGENOM" id="CLU_131584_2_1_6"/>
<dbReference type="Pfam" id="PF04364">
    <property type="entry name" value="DNA_pol3_chi"/>
    <property type="match status" value="1"/>
</dbReference>
<protein>
    <submittedName>
        <fullName evidence="1">DNA polymerase III, chi subunit</fullName>
    </submittedName>
</protein>
<name>H8GI87_METAL</name>
<accession>H8GI87</accession>
<dbReference type="GO" id="GO:0032298">
    <property type="term" value="P:positive regulation of DNA-templated DNA replication initiation"/>
    <property type="evidence" value="ECO:0007669"/>
    <property type="project" value="TreeGrafter"/>
</dbReference>
<reference evidence="1 2" key="1">
    <citation type="journal article" date="2013" name="Genome Announc.">
        <title>Genome Sequence of the Obligate Gammaproteobacterial Methanotroph Methylomicrobium album Strain BG8.</title>
        <authorList>
            <person name="Kits K.D."/>
            <person name="Kalyuzhnaya M.G."/>
            <person name="Klotz M.G."/>
            <person name="Jetten M.S."/>
            <person name="Op den Camp H.J."/>
            <person name="Vuilleumier S."/>
            <person name="Bringel F."/>
            <person name="Dispirito A.A."/>
            <person name="Murrell J.C."/>
            <person name="Bruce D."/>
            <person name="Cheng J.F."/>
            <person name="Copeland A."/>
            <person name="Goodwin L."/>
            <person name="Hauser L."/>
            <person name="Lajus A."/>
            <person name="Land M.L."/>
            <person name="Lapidus A."/>
            <person name="Lucas S."/>
            <person name="Medigue C."/>
            <person name="Pitluck S."/>
            <person name="Woyke T."/>
            <person name="Zeytun A."/>
            <person name="Stein L.Y."/>
        </authorList>
    </citation>
    <scope>NUCLEOTIDE SEQUENCE [LARGE SCALE GENOMIC DNA]</scope>
    <source>
        <strain evidence="1 2">BG8</strain>
    </source>
</reference>
<dbReference type="PANTHER" id="PTHR38767">
    <property type="entry name" value="DNA POLYMERASE III SUBUNIT CHI"/>
    <property type="match status" value="1"/>
</dbReference>
<dbReference type="InterPro" id="IPR007459">
    <property type="entry name" value="DNA_pol3_chi"/>
</dbReference>
<dbReference type="STRING" id="686340.Metal_2514"/>
<organism evidence="1 2">
    <name type="scientific">Methylomicrobium album BG8</name>
    <dbReference type="NCBI Taxonomy" id="686340"/>
    <lineage>
        <taxon>Bacteria</taxon>
        <taxon>Pseudomonadati</taxon>
        <taxon>Pseudomonadota</taxon>
        <taxon>Gammaproteobacteria</taxon>
        <taxon>Methylococcales</taxon>
        <taxon>Methylococcaceae</taxon>
        <taxon>Methylomicrobium</taxon>
    </lineage>
</organism>
<dbReference type="GO" id="GO:0006260">
    <property type="term" value="P:DNA replication"/>
    <property type="evidence" value="ECO:0007669"/>
    <property type="project" value="InterPro"/>
</dbReference>
<dbReference type="GO" id="GO:0003887">
    <property type="term" value="F:DNA-directed DNA polymerase activity"/>
    <property type="evidence" value="ECO:0007669"/>
    <property type="project" value="InterPro"/>
</dbReference>
<dbReference type="InterPro" id="IPR036768">
    <property type="entry name" value="PolIII_chi_sf"/>
</dbReference>
<dbReference type="eggNOG" id="COG2927">
    <property type="taxonomic scope" value="Bacteria"/>
</dbReference>
<keyword evidence="2" id="KW-1185">Reference proteome</keyword>
<evidence type="ECO:0000313" key="2">
    <source>
        <dbReference type="Proteomes" id="UP000005090"/>
    </source>
</evidence>
<dbReference type="Proteomes" id="UP000005090">
    <property type="component" value="Chromosome"/>
</dbReference>
<gene>
    <name evidence="1" type="ORF">Metal_2514</name>
</gene>